<dbReference type="Proteomes" id="UP001060085">
    <property type="component" value="Linkage Group LG02"/>
</dbReference>
<evidence type="ECO:0000313" key="1">
    <source>
        <dbReference type="EMBL" id="KAI5678877.1"/>
    </source>
</evidence>
<reference evidence="2" key="1">
    <citation type="journal article" date="2023" name="Nat. Plants">
        <title>Single-cell RNA sequencing provides a high-resolution roadmap for understanding the multicellular compartmentation of specialized metabolism.</title>
        <authorList>
            <person name="Sun S."/>
            <person name="Shen X."/>
            <person name="Li Y."/>
            <person name="Li Y."/>
            <person name="Wang S."/>
            <person name="Li R."/>
            <person name="Zhang H."/>
            <person name="Shen G."/>
            <person name="Guo B."/>
            <person name="Wei J."/>
            <person name="Xu J."/>
            <person name="St-Pierre B."/>
            <person name="Chen S."/>
            <person name="Sun C."/>
        </authorList>
    </citation>
    <scope>NUCLEOTIDE SEQUENCE [LARGE SCALE GENOMIC DNA]</scope>
</reference>
<gene>
    <name evidence="1" type="ORF">M9H77_09827</name>
</gene>
<protein>
    <submittedName>
        <fullName evidence="1">Uncharacterized protein</fullName>
    </submittedName>
</protein>
<keyword evidence="2" id="KW-1185">Reference proteome</keyword>
<sequence length="140" mass="16508">METFSMKKPFSVFLLFLLLSAAATAAEERDDDGVILKLMMQKCRETYHTITNIFFEDTRDMTFEEIQKFFRDAPDHRHYVYGWKSYRWAEYEDALRVFESCLSFEKEYKDYYLNTIAAQTPQFAPVPSPPASAAPLSFFF</sequence>
<proteinExistence type="predicted"/>
<comment type="caution">
    <text evidence="1">The sequence shown here is derived from an EMBL/GenBank/DDBJ whole genome shotgun (WGS) entry which is preliminary data.</text>
</comment>
<name>A0ACC0C1P6_CATRO</name>
<organism evidence="1 2">
    <name type="scientific">Catharanthus roseus</name>
    <name type="common">Madagascar periwinkle</name>
    <name type="synonym">Vinca rosea</name>
    <dbReference type="NCBI Taxonomy" id="4058"/>
    <lineage>
        <taxon>Eukaryota</taxon>
        <taxon>Viridiplantae</taxon>
        <taxon>Streptophyta</taxon>
        <taxon>Embryophyta</taxon>
        <taxon>Tracheophyta</taxon>
        <taxon>Spermatophyta</taxon>
        <taxon>Magnoliopsida</taxon>
        <taxon>eudicotyledons</taxon>
        <taxon>Gunneridae</taxon>
        <taxon>Pentapetalae</taxon>
        <taxon>asterids</taxon>
        <taxon>lamiids</taxon>
        <taxon>Gentianales</taxon>
        <taxon>Apocynaceae</taxon>
        <taxon>Rauvolfioideae</taxon>
        <taxon>Vinceae</taxon>
        <taxon>Catharanthinae</taxon>
        <taxon>Catharanthus</taxon>
    </lineage>
</organism>
<dbReference type="EMBL" id="CM044702">
    <property type="protein sequence ID" value="KAI5678877.1"/>
    <property type="molecule type" value="Genomic_DNA"/>
</dbReference>
<accession>A0ACC0C1P6</accession>
<evidence type="ECO:0000313" key="2">
    <source>
        <dbReference type="Proteomes" id="UP001060085"/>
    </source>
</evidence>